<reference evidence="5" key="1">
    <citation type="submission" date="2017-02" db="UniProtKB">
        <authorList>
            <consortium name="WormBaseParasite"/>
        </authorList>
    </citation>
    <scope>IDENTIFICATION</scope>
</reference>
<dbReference type="Proteomes" id="UP000274429">
    <property type="component" value="Unassembled WGS sequence"/>
</dbReference>
<dbReference type="AlphaFoldDB" id="A0A0R3WUG7"/>
<name>A0A0R3WUG7_HYDTA</name>
<keyword evidence="2" id="KW-1133">Transmembrane helix</keyword>
<sequence>MELQPNTDDLEDIPESQSPEGMDLKAHSMELDDEPEVEEPSEMSLDVNSKSEGLMPPDEGLISEYCPGAGDLNTGNTGASDQNCGVSELVCSLFGTQKEFVKPDTGIGEGLQGETENQHLTTNASGKAVDQSPMGPPSTDTRRPLSEPSIQRQQGPRPTSDQRTTLNEKLHQQPLQQAEIFEAPTEPPSTSEVEAEATENGAVQHVADEAAAKAAPLIAFDSATDTQQEEGRDVGMRENNNDQAETGTDPERQLPMSLENFDSAVIEVKRLGIQKLVLYIFGVYLTVFVPEFFSFC</sequence>
<organism evidence="5">
    <name type="scientific">Hydatigena taeniaeformis</name>
    <name type="common">Feline tapeworm</name>
    <name type="synonym">Taenia taeniaeformis</name>
    <dbReference type="NCBI Taxonomy" id="6205"/>
    <lineage>
        <taxon>Eukaryota</taxon>
        <taxon>Metazoa</taxon>
        <taxon>Spiralia</taxon>
        <taxon>Lophotrochozoa</taxon>
        <taxon>Platyhelminthes</taxon>
        <taxon>Cestoda</taxon>
        <taxon>Eucestoda</taxon>
        <taxon>Cyclophyllidea</taxon>
        <taxon>Taeniidae</taxon>
        <taxon>Hydatigera</taxon>
    </lineage>
</organism>
<evidence type="ECO:0000313" key="3">
    <source>
        <dbReference type="EMBL" id="VDM24828.1"/>
    </source>
</evidence>
<evidence type="ECO:0000313" key="4">
    <source>
        <dbReference type="Proteomes" id="UP000274429"/>
    </source>
</evidence>
<feature type="compositionally biased region" description="Polar residues" evidence="1">
    <location>
        <begin position="114"/>
        <end position="125"/>
    </location>
</feature>
<keyword evidence="2" id="KW-0812">Transmembrane</keyword>
<feature type="transmembrane region" description="Helical" evidence="2">
    <location>
        <begin position="276"/>
        <end position="295"/>
    </location>
</feature>
<keyword evidence="4" id="KW-1185">Reference proteome</keyword>
<feature type="compositionally biased region" description="Basic and acidic residues" evidence="1">
    <location>
        <begin position="229"/>
        <end position="240"/>
    </location>
</feature>
<dbReference type="STRING" id="6205.A0A0R3WUG7"/>
<dbReference type="WBParaSite" id="TTAC_0000440701-mRNA-1">
    <property type="protein sequence ID" value="TTAC_0000440701-mRNA-1"/>
    <property type="gene ID" value="TTAC_0000440701"/>
</dbReference>
<dbReference type="EMBL" id="UYWX01004306">
    <property type="protein sequence ID" value="VDM24828.1"/>
    <property type="molecule type" value="Genomic_DNA"/>
</dbReference>
<reference evidence="3 4" key="2">
    <citation type="submission" date="2018-11" db="EMBL/GenBank/DDBJ databases">
        <authorList>
            <consortium name="Pathogen Informatics"/>
        </authorList>
    </citation>
    <scope>NUCLEOTIDE SEQUENCE [LARGE SCALE GENOMIC DNA]</scope>
</reference>
<feature type="compositionally biased region" description="Polar residues" evidence="1">
    <location>
        <begin position="148"/>
        <end position="164"/>
    </location>
</feature>
<feature type="region of interest" description="Disordered" evidence="1">
    <location>
        <begin position="1"/>
        <end position="81"/>
    </location>
</feature>
<accession>A0A0R3WUG7</accession>
<feature type="region of interest" description="Disordered" evidence="1">
    <location>
        <begin position="99"/>
        <end position="164"/>
    </location>
</feature>
<gene>
    <name evidence="3" type="ORF">TTAC_LOCUS4393</name>
</gene>
<feature type="region of interest" description="Disordered" evidence="1">
    <location>
        <begin position="224"/>
        <end position="254"/>
    </location>
</feature>
<proteinExistence type="predicted"/>
<evidence type="ECO:0000256" key="1">
    <source>
        <dbReference type="SAM" id="MobiDB-lite"/>
    </source>
</evidence>
<protein>
    <submittedName>
        <fullName evidence="5">PRRT2</fullName>
    </submittedName>
</protein>
<feature type="compositionally biased region" description="Acidic residues" evidence="1">
    <location>
        <begin position="31"/>
        <end position="41"/>
    </location>
</feature>
<keyword evidence="2" id="KW-0472">Membrane</keyword>
<evidence type="ECO:0000256" key="2">
    <source>
        <dbReference type="SAM" id="Phobius"/>
    </source>
</evidence>
<evidence type="ECO:0000313" key="5">
    <source>
        <dbReference type="WBParaSite" id="TTAC_0000440701-mRNA-1"/>
    </source>
</evidence>